<evidence type="ECO:0000259" key="1">
    <source>
        <dbReference type="Pfam" id="PF13460"/>
    </source>
</evidence>
<dbReference type="InterPro" id="IPR052718">
    <property type="entry name" value="NmrA-type_oxidoreductase"/>
</dbReference>
<dbReference type="OrthoDB" id="152510at2"/>
<dbReference type="PANTHER" id="PTHR47129">
    <property type="entry name" value="QUINONE OXIDOREDUCTASE 2"/>
    <property type="match status" value="1"/>
</dbReference>
<dbReference type="Proteomes" id="UP000295257">
    <property type="component" value="Unassembled WGS sequence"/>
</dbReference>
<dbReference type="EMBL" id="PUFN01000017">
    <property type="protein sequence ID" value="TDG72341.1"/>
    <property type="molecule type" value="Genomic_DNA"/>
</dbReference>
<organism evidence="2 3">
    <name type="scientific">Companilactobacillus farciminis</name>
    <dbReference type="NCBI Taxonomy" id="1612"/>
    <lineage>
        <taxon>Bacteria</taxon>
        <taxon>Bacillati</taxon>
        <taxon>Bacillota</taxon>
        <taxon>Bacilli</taxon>
        <taxon>Lactobacillales</taxon>
        <taxon>Lactobacillaceae</taxon>
        <taxon>Companilactobacillus</taxon>
    </lineage>
</organism>
<dbReference type="Pfam" id="PF13460">
    <property type="entry name" value="NAD_binding_10"/>
    <property type="match status" value="1"/>
</dbReference>
<dbReference type="PANTHER" id="PTHR47129:SF1">
    <property type="entry name" value="NMRA-LIKE DOMAIN-CONTAINING PROTEIN"/>
    <property type="match status" value="1"/>
</dbReference>
<dbReference type="RefSeq" id="WP_010019825.1">
    <property type="nucleotide sequence ID" value="NZ_CAJJMR010000078.1"/>
</dbReference>
<dbReference type="InterPro" id="IPR036291">
    <property type="entry name" value="NAD(P)-bd_dom_sf"/>
</dbReference>
<feature type="domain" description="NAD(P)-binding" evidence="1">
    <location>
        <begin position="7"/>
        <end position="139"/>
    </location>
</feature>
<dbReference type="AlphaFoldDB" id="A0A4R5NF07"/>
<evidence type="ECO:0000313" key="2">
    <source>
        <dbReference type="EMBL" id="TDG72341.1"/>
    </source>
</evidence>
<accession>A0A4R5NF07</accession>
<proteinExistence type="predicted"/>
<sequence length="280" mass="31401">MNILVTGANGGYGSRALDYLQQFIPEANLYGLVRSENKGAALKEKGINIRIGDYADLDSMKKALQGIGRLLFVSSPIPNIQKNVIDAAKEAGVQYIAYTSIYQPEYDKFGLEINHKQTEQWIKDSGIPYTILRNSWYMEVHQALFDYAKQTNKFEYFATKGKLSFALRREYAEAGARVIVEKSNKEVINLANTPRSYEEIAQATKVAMNGELDIKSVSKDVFTPDLVLAGISQMWIGVSENYQQYTLNEGNGENLADNSEFEQVLGHPLTKLSEAVKEFL</sequence>
<keyword evidence="3" id="KW-1185">Reference proteome</keyword>
<protein>
    <recommendedName>
        <fullName evidence="1">NAD(P)-binding domain-containing protein</fullName>
    </recommendedName>
</protein>
<evidence type="ECO:0000313" key="3">
    <source>
        <dbReference type="Proteomes" id="UP000295257"/>
    </source>
</evidence>
<comment type="caution">
    <text evidence="2">The sequence shown here is derived from an EMBL/GenBank/DDBJ whole genome shotgun (WGS) entry which is preliminary data.</text>
</comment>
<name>A0A4R5NF07_9LACO</name>
<gene>
    <name evidence="2" type="ORF">C5L30_001152</name>
</gene>
<reference evidence="2 3" key="1">
    <citation type="journal article" date="2019" name="Appl. Microbiol. Biotechnol.">
        <title>Uncovering carbohydrate metabolism through a genotype-phenotype association study of 56 lactic acid bacteria genomes.</title>
        <authorList>
            <person name="Buron-Moles G."/>
            <person name="Chailyan A."/>
            <person name="Dolejs I."/>
            <person name="Forster J."/>
            <person name="Miks M.H."/>
        </authorList>
    </citation>
    <scope>NUCLEOTIDE SEQUENCE [LARGE SCALE GENOMIC DNA]</scope>
    <source>
        <strain evidence="2 3">ATCC 29644</strain>
    </source>
</reference>
<dbReference type="SUPFAM" id="SSF51735">
    <property type="entry name" value="NAD(P)-binding Rossmann-fold domains"/>
    <property type="match status" value="1"/>
</dbReference>
<dbReference type="Gene3D" id="3.40.50.720">
    <property type="entry name" value="NAD(P)-binding Rossmann-like Domain"/>
    <property type="match status" value="1"/>
</dbReference>
<dbReference type="Gene3D" id="3.90.25.10">
    <property type="entry name" value="UDP-galactose 4-epimerase, domain 1"/>
    <property type="match status" value="1"/>
</dbReference>
<dbReference type="InterPro" id="IPR016040">
    <property type="entry name" value="NAD(P)-bd_dom"/>
</dbReference>